<evidence type="ECO:0000259" key="7">
    <source>
        <dbReference type="PROSITE" id="PS51914"/>
    </source>
</evidence>
<keyword evidence="5" id="KW-0175">Coiled coil</keyword>
<dbReference type="InterPro" id="IPR009011">
    <property type="entry name" value="Man6P_isomerase_rcpt-bd_dom_sf"/>
</dbReference>
<dbReference type="AlphaFoldDB" id="A0AAV5QDE2"/>
<dbReference type="PANTHER" id="PTHR12630:SF1">
    <property type="entry name" value="GLUCOSIDASE 2 SUBUNIT BETA"/>
    <property type="match status" value="1"/>
</dbReference>
<feature type="domain" description="MRH" evidence="7">
    <location>
        <begin position="555"/>
        <end position="676"/>
    </location>
</feature>
<dbReference type="PANTHER" id="PTHR12630">
    <property type="entry name" value="N-LINKED OLIGOSACCHARIDE PROCESSING"/>
    <property type="match status" value="1"/>
</dbReference>
<dbReference type="SUPFAM" id="SSF50911">
    <property type="entry name" value="Mannose 6-phosphate receptor domain"/>
    <property type="match status" value="1"/>
</dbReference>
<name>A0AAV5QDE2_9ASCO</name>
<keyword evidence="2 6" id="KW-0732">Signal</keyword>
<gene>
    <name evidence="8" type="ORF">DASC09_000320</name>
</gene>
<organism evidence="8 9">
    <name type="scientific">Saccharomycopsis crataegensis</name>
    <dbReference type="NCBI Taxonomy" id="43959"/>
    <lineage>
        <taxon>Eukaryota</taxon>
        <taxon>Fungi</taxon>
        <taxon>Dikarya</taxon>
        <taxon>Ascomycota</taxon>
        <taxon>Saccharomycotina</taxon>
        <taxon>Saccharomycetes</taxon>
        <taxon>Saccharomycopsidaceae</taxon>
        <taxon>Saccharomycopsis</taxon>
    </lineage>
</organism>
<evidence type="ECO:0000256" key="5">
    <source>
        <dbReference type="SAM" id="Coils"/>
    </source>
</evidence>
<dbReference type="Gene3D" id="2.70.130.10">
    <property type="entry name" value="Mannose-6-phosphate receptor binding domain"/>
    <property type="match status" value="1"/>
</dbReference>
<dbReference type="Pfam" id="PF13015">
    <property type="entry name" value="PRKCSH_1"/>
    <property type="match status" value="1"/>
</dbReference>
<dbReference type="PROSITE" id="PS51914">
    <property type="entry name" value="MRH"/>
    <property type="match status" value="1"/>
</dbReference>
<dbReference type="InterPro" id="IPR039794">
    <property type="entry name" value="Gtb1-like"/>
</dbReference>
<dbReference type="RefSeq" id="XP_064849707.1">
    <property type="nucleotide sequence ID" value="XM_064993635.1"/>
</dbReference>
<keyword evidence="3" id="KW-0256">Endoplasmic reticulum</keyword>
<dbReference type="GeneID" id="90070686"/>
<proteinExistence type="predicted"/>
<evidence type="ECO:0000256" key="6">
    <source>
        <dbReference type="SAM" id="SignalP"/>
    </source>
</evidence>
<sequence length="697" mass="78949">MKVSVVSVLVAVLTNLASAESVRGVAPNKQHLYKADSNGKWKCLSNPEIEIDFSKVNDDYCDCPDGSDEPGTSACESGKFFCENAGYKPSYIPSYKVNDGVCDYEICCDGSDEWNTDAKCKNVCKELNEKYESLKKERLSKLTKGLKIKQQMLAQVAKADEELDTKIQKESMEVSQLNDEVYQLKKKIEALNTKYNKEAMEFIAELKGEHSASTIDEKIYSLKEAIHLIKLGVDKNIEKSEISKEILLNLATDFDQNINDVTVKKAIEDFQEFSNDKKFDEFDTLYKEYLEKYNAMLGDLDLYNIFFLLEKNKVHMANWKNFIWTRKSSLHSTLLKLLLIQDESSKKLEAIMTDIKENYNPNFNNKAVKTALKGIESYETLKQKVQDDVLGKIDYANDYDGAVKGLMTFIEELEAALGRPKSEAKDLQIADDLSTEELEAKQSEKKLQMELEAEEEEARRSTFPQNIKQAVVRAVEDFLGVYDNLPEEKETVFETVPYDLVSRHLSEINDLSNAGDEDADSYSKELTSLQEEMRGKQELIQELNQQVGDLVQELNDSTNYYGPSKVLKAVENQSFKASIGEYEYEIDFVGNIKQSGNGQSAHVGTYSGDIKKLVNPKDGTTKLEMAFKNGAKCWSGPIRQAKVTVYCGESVEILKVTEPEVCQYYIDVTSPIACFESELEQVEEKKLVESESVHDEL</sequence>
<evidence type="ECO:0000256" key="3">
    <source>
        <dbReference type="ARBA" id="ARBA00022824"/>
    </source>
</evidence>
<dbReference type="EMBL" id="BTFZ01000001">
    <property type="protein sequence ID" value="GMM32707.1"/>
    <property type="molecule type" value="Genomic_DNA"/>
</dbReference>
<dbReference type="Pfam" id="PF12999">
    <property type="entry name" value="PRKCSH-like"/>
    <property type="match status" value="1"/>
</dbReference>
<evidence type="ECO:0000256" key="4">
    <source>
        <dbReference type="ARBA" id="ARBA00023157"/>
    </source>
</evidence>
<feature type="coiled-coil region" evidence="5">
    <location>
        <begin position="117"/>
        <end position="194"/>
    </location>
</feature>
<feature type="chain" id="PRO_5043663583" description="Glucosidase 2 subunit beta" evidence="6">
    <location>
        <begin position="20"/>
        <end position="697"/>
    </location>
</feature>
<dbReference type="InterPro" id="IPR044865">
    <property type="entry name" value="MRH_dom"/>
</dbReference>
<reference evidence="8 9" key="1">
    <citation type="journal article" date="2023" name="Elife">
        <title>Identification of key yeast species and microbe-microbe interactions impacting larval growth of Drosophila in the wild.</title>
        <authorList>
            <person name="Mure A."/>
            <person name="Sugiura Y."/>
            <person name="Maeda R."/>
            <person name="Honda K."/>
            <person name="Sakurai N."/>
            <person name="Takahashi Y."/>
            <person name="Watada M."/>
            <person name="Katoh T."/>
            <person name="Gotoh A."/>
            <person name="Gotoh Y."/>
            <person name="Taniguchi I."/>
            <person name="Nakamura K."/>
            <person name="Hayashi T."/>
            <person name="Katayama T."/>
            <person name="Uemura T."/>
            <person name="Hattori Y."/>
        </authorList>
    </citation>
    <scope>NUCLEOTIDE SEQUENCE [LARGE SCALE GENOMIC DNA]</scope>
    <source>
        <strain evidence="8 9">SC-9</strain>
    </source>
</reference>
<evidence type="ECO:0000256" key="1">
    <source>
        <dbReference type="ARBA" id="ARBA00022387"/>
    </source>
</evidence>
<evidence type="ECO:0000313" key="9">
    <source>
        <dbReference type="Proteomes" id="UP001360560"/>
    </source>
</evidence>
<dbReference type="Proteomes" id="UP001360560">
    <property type="component" value="Unassembled WGS sequence"/>
</dbReference>
<protein>
    <recommendedName>
        <fullName evidence="1">Glucosidase 2 subunit beta</fullName>
    </recommendedName>
</protein>
<comment type="caution">
    <text evidence="8">The sequence shown here is derived from an EMBL/GenBank/DDBJ whole genome shotgun (WGS) entry which is preliminary data.</text>
</comment>
<dbReference type="InterPro" id="IPR036607">
    <property type="entry name" value="PRKCSH"/>
</dbReference>
<dbReference type="InterPro" id="IPR028146">
    <property type="entry name" value="PRKCSH_N"/>
</dbReference>
<keyword evidence="4" id="KW-1015">Disulfide bond</keyword>
<evidence type="ECO:0000256" key="2">
    <source>
        <dbReference type="ARBA" id="ARBA00022729"/>
    </source>
</evidence>
<accession>A0AAV5QDE2</accession>
<dbReference type="GO" id="GO:0017177">
    <property type="term" value="C:glucosidase II complex"/>
    <property type="evidence" value="ECO:0007669"/>
    <property type="project" value="TreeGrafter"/>
</dbReference>
<keyword evidence="9" id="KW-1185">Reference proteome</keyword>
<evidence type="ECO:0000313" key="8">
    <source>
        <dbReference type="EMBL" id="GMM32707.1"/>
    </source>
</evidence>
<feature type="signal peptide" evidence="6">
    <location>
        <begin position="1"/>
        <end position="19"/>
    </location>
</feature>
<feature type="coiled-coil region" evidence="5">
    <location>
        <begin position="519"/>
        <end position="553"/>
    </location>
</feature>
<dbReference type="GO" id="GO:0006491">
    <property type="term" value="P:N-glycan processing"/>
    <property type="evidence" value="ECO:0007669"/>
    <property type="project" value="TreeGrafter"/>
</dbReference>